<protein>
    <submittedName>
        <fullName evidence="1">Uncharacterized protein</fullName>
    </submittedName>
</protein>
<evidence type="ECO:0000313" key="2">
    <source>
        <dbReference type="Proteomes" id="UP000262371"/>
    </source>
</evidence>
<dbReference type="Proteomes" id="UP000262371">
    <property type="component" value="Unassembled WGS sequence"/>
</dbReference>
<dbReference type="AlphaFoldDB" id="A0A371YYV6"/>
<dbReference type="OrthoDB" id="7451512at2"/>
<dbReference type="Pfam" id="PF20126">
    <property type="entry name" value="TumE"/>
    <property type="match status" value="1"/>
</dbReference>
<proteinExistence type="predicted"/>
<accession>A0A371YYV6</accession>
<gene>
    <name evidence="1" type="ORF">DY926_11495</name>
</gene>
<keyword evidence="2" id="KW-1185">Reference proteome</keyword>
<dbReference type="RefSeq" id="WP_116703502.1">
    <property type="nucleotide sequence ID" value="NZ_QUWV01000098.1"/>
</dbReference>
<sequence>MTVELLFRERSALTPSSFVEIVVWYVAFVADGACVIRYDNEAGKGDHRHIAENEVPYRFLGIEELLADFWKDVETWRERQ</sequence>
<name>A0A371YYV6_9PROT</name>
<dbReference type="InterPro" id="IPR045397">
    <property type="entry name" value="TumE-like"/>
</dbReference>
<reference evidence="1 2" key="1">
    <citation type="submission" date="2018-08" db="EMBL/GenBank/DDBJ databases">
        <title>Komagataeibacter sp. AV 382.</title>
        <authorList>
            <person name="Skraban J."/>
            <person name="Trcek J."/>
        </authorList>
    </citation>
    <scope>NUCLEOTIDE SEQUENCE [LARGE SCALE GENOMIC DNA]</scope>
    <source>
        <strain evidence="1 2">AV 382</strain>
    </source>
</reference>
<evidence type="ECO:0000313" key="1">
    <source>
        <dbReference type="EMBL" id="RFD19408.1"/>
    </source>
</evidence>
<organism evidence="1 2">
    <name type="scientific">Komagataeibacter melaceti</name>
    <dbReference type="NCBI Taxonomy" id="2766577"/>
    <lineage>
        <taxon>Bacteria</taxon>
        <taxon>Pseudomonadati</taxon>
        <taxon>Pseudomonadota</taxon>
        <taxon>Alphaproteobacteria</taxon>
        <taxon>Acetobacterales</taxon>
        <taxon>Acetobacteraceae</taxon>
        <taxon>Komagataeibacter</taxon>
    </lineage>
</organism>
<comment type="caution">
    <text evidence="1">The sequence shown here is derived from an EMBL/GenBank/DDBJ whole genome shotgun (WGS) entry which is preliminary data.</text>
</comment>
<dbReference type="EMBL" id="QUWV01000098">
    <property type="protein sequence ID" value="RFD19408.1"/>
    <property type="molecule type" value="Genomic_DNA"/>
</dbReference>